<reference evidence="6 7" key="2">
    <citation type="journal article" date="2016" name="Genome Announc.">
        <title>Complete Genome Sequence of the Highly Virulent Aeromonas schubertii Strain WL1483, Isolated from Diseased Snakehead Fish (Channa argus) in China.</title>
        <authorList>
            <person name="Liu L."/>
            <person name="Li N."/>
            <person name="Zhang D."/>
            <person name="Fu X."/>
            <person name="Shi C."/>
            <person name="Lin Q."/>
            <person name="Hao G."/>
        </authorList>
    </citation>
    <scope>NUCLEOTIDE SEQUENCE [LARGE SCALE GENOMIC DNA]</scope>
    <source>
        <strain evidence="6 7">WL1483</strain>
    </source>
</reference>
<feature type="chain" id="PRO_5006604381" description="Outer membrane lipoprotein carrier protein LolA" evidence="5">
    <location>
        <begin position="19"/>
        <end position="200"/>
    </location>
</feature>
<evidence type="ECO:0000256" key="3">
    <source>
        <dbReference type="ARBA" id="ARBA00022729"/>
    </source>
</evidence>
<feature type="signal peptide" evidence="5">
    <location>
        <begin position="1"/>
        <end position="18"/>
    </location>
</feature>
<dbReference type="RefSeq" id="WP_060587193.1">
    <property type="nucleotide sequence ID" value="NZ_CP013067.1"/>
</dbReference>
<dbReference type="Proteomes" id="UP000058114">
    <property type="component" value="Chromosome"/>
</dbReference>
<gene>
    <name evidence="6" type="ORF">WL1483_1416</name>
</gene>
<evidence type="ECO:0000256" key="5">
    <source>
        <dbReference type="SAM" id="SignalP"/>
    </source>
</evidence>
<proteinExistence type="predicted"/>
<evidence type="ECO:0000256" key="1">
    <source>
        <dbReference type="ARBA" id="ARBA00011245"/>
    </source>
</evidence>
<accession>A0A0S2SGK0</accession>
<name>A0A0S2SGK0_9GAMM</name>
<dbReference type="SUPFAM" id="SSF89392">
    <property type="entry name" value="Prokaryotic lipoproteins and lipoprotein localization factors"/>
    <property type="match status" value="1"/>
</dbReference>
<keyword evidence="4" id="KW-0653">Protein transport</keyword>
<dbReference type="Pfam" id="PF03548">
    <property type="entry name" value="LolA"/>
    <property type="match status" value="1"/>
</dbReference>
<evidence type="ECO:0008006" key="8">
    <source>
        <dbReference type="Google" id="ProtNLM"/>
    </source>
</evidence>
<organism evidence="6 7">
    <name type="scientific">Aeromonas schubertii</name>
    <dbReference type="NCBI Taxonomy" id="652"/>
    <lineage>
        <taxon>Bacteria</taxon>
        <taxon>Pseudomonadati</taxon>
        <taxon>Pseudomonadota</taxon>
        <taxon>Gammaproteobacteria</taxon>
        <taxon>Aeromonadales</taxon>
        <taxon>Aeromonadaceae</taxon>
        <taxon>Aeromonas</taxon>
    </lineage>
</organism>
<evidence type="ECO:0000313" key="7">
    <source>
        <dbReference type="Proteomes" id="UP000058114"/>
    </source>
</evidence>
<dbReference type="CDD" id="cd16325">
    <property type="entry name" value="LolA"/>
    <property type="match status" value="1"/>
</dbReference>
<comment type="subunit">
    <text evidence="1">Monomer.</text>
</comment>
<evidence type="ECO:0000313" key="6">
    <source>
        <dbReference type="EMBL" id="ALP40835.1"/>
    </source>
</evidence>
<dbReference type="Gene3D" id="2.50.20.10">
    <property type="entry name" value="Lipoprotein localisation LolA/LolB/LppX"/>
    <property type="match status" value="1"/>
</dbReference>
<protein>
    <recommendedName>
        <fullName evidence="8">Outer membrane lipoprotein carrier protein LolA</fullName>
    </recommendedName>
</protein>
<evidence type="ECO:0000256" key="4">
    <source>
        <dbReference type="ARBA" id="ARBA00022927"/>
    </source>
</evidence>
<sequence>MRKCLWLLLALLPWPLLAGQITLAEVQRQLTAADARSARFEQERQISGLSQPLRSGGEILLVKGQGLWWQQLKPFPLTLTLTPTRMVQQLPGQSAQTLDNPQLLEFSNLMLALFDPSEAALASYFRHTLTSEGEEWILTLEPIRAPLDKVFATLVLTGSHELRSLAIHDRQGDVTLIRFSNWQLKPLPLSAEEQSRFDAH</sequence>
<dbReference type="GO" id="GO:0015031">
    <property type="term" value="P:protein transport"/>
    <property type="evidence" value="ECO:0007669"/>
    <property type="project" value="UniProtKB-KW"/>
</dbReference>
<dbReference type="EMBL" id="CP013067">
    <property type="protein sequence ID" value="ALP40835.1"/>
    <property type="molecule type" value="Genomic_DNA"/>
</dbReference>
<reference evidence="7" key="1">
    <citation type="submission" date="2015-10" db="EMBL/GenBank/DDBJ databases">
        <title>Complete Genome Sequence of Aeromonas schubertii strain WL1483.</title>
        <authorList>
            <person name="Liu L."/>
        </authorList>
    </citation>
    <scope>NUCLEOTIDE SEQUENCE [LARGE SCALE GENOMIC DNA]</scope>
    <source>
        <strain evidence="7">WL1483</strain>
    </source>
</reference>
<dbReference type="InterPro" id="IPR029046">
    <property type="entry name" value="LolA/LolB/LppX"/>
</dbReference>
<dbReference type="AlphaFoldDB" id="A0A0S2SGK0"/>
<keyword evidence="2" id="KW-0813">Transport</keyword>
<dbReference type="InterPro" id="IPR004564">
    <property type="entry name" value="OM_lipoprot_carrier_LolA-like"/>
</dbReference>
<dbReference type="KEGG" id="asr:WL1483_1416"/>
<dbReference type="PATRIC" id="fig|652.5.peg.3337"/>
<keyword evidence="3 5" id="KW-0732">Signal</keyword>
<evidence type="ECO:0000256" key="2">
    <source>
        <dbReference type="ARBA" id="ARBA00022448"/>
    </source>
</evidence>